<dbReference type="SUPFAM" id="SSF51905">
    <property type="entry name" value="FAD/NAD(P)-binding domain"/>
    <property type="match status" value="1"/>
</dbReference>
<comment type="caution">
    <text evidence="1">The sequence shown here is derived from an EMBL/GenBank/DDBJ whole genome shotgun (WGS) entry which is preliminary data.</text>
</comment>
<dbReference type="InterPro" id="IPR036188">
    <property type="entry name" value="FAD/NAD-bd_sf"/>
</dbReference>
<proteinExistence type="predicted"/>
<dbReference type="EMBL" id="BARS01023682">
    <property type="protein sequence ID" value="GAG13445.1"/>
    <property type="molecule type" value="Genomic_DNA"/>
</dbReference>
<accession>X0V5U4</accession>
<dbReference type="AlphaFoldDB" id="X0V5U4"/>
<dbReference type="Gene3D" id="3.50.50.60">
    <property type="entry name" value="FAD/NAD(P)-binding domain"/>
    <property type="match status" value="1"/>
</dbReference>
<organism evidence="1">
    <name type="scientific">marine sediment metagenome</name>
    <dbReference type="NCBI Taxonomy" id="412755"/>
    <lineage>
        <taxon>unclassified sequences</taxon>
        <taxon>metagenomes</taxon>
        <taxon>ecological metagenomes</taxon>
    </lineage>
</organism>
<reference evidence="1" key="1">
    <citation type="journal article" date="2014" name="Front. Microbiol.">
        <title>High frequency of phylogenetically diverse reductive dehalogenase-homologous genes in deep subseafloor sedimentary metagenomes.</title>
        <authorList>
            <person name="Kawai M."/>
            <person name="Futagami T."/>
            <person name="Toyoda A."/>
            <person name="Takaki Y."/>
            <person name="Nishi S."/>
            <person name="Hori S."/>
            <person name="Arai W."/>
            <person name="Tsubouchi T."/>
            <person name="Morono Y."/>
            <person name="Uchiyama I."/>
            <person name="Ito T."/>
            <person name="Fujiyama A."/>
            <person name="Inagaki F."/>
            <person name="Takami H."/>
        </authorList>
    </citation>
    <scope>NUCLEOTIDE SEQUENCE</scope>
    <source>
        <strain evidence="1">Expedition CK06-06</strain>
    </source>
</reference>
<name>X0V5U4_9ZZZZ</name>
<gene>
    <name evidence="1" type="ORF">S01H1_37694</name>
</gene>
<protein>
    <recommendedName>
        <fullName evidence="2">FAD/NAD(P)-binding domain-containing protein</fullName>
    </recommendedName>
</protein>
<sequence>GIFAAGDIRSSSIRQVIAATGDGATAAIYAERFIR</sequence>
<feature type="non-terminal residue" evidence="1">
    <location>
        <position position="1"/>
    </location>
</feature>
<evidence type="ECO:0000313" key="1">
    <source>
        <dbReference type="EMBL" id="GAG13445.1"/>
    </source>
</evidence>
<evidence type="ECO:0008006" key="2">
    <source>
        <dbReference type="Google" id="ProtNLM"/>
    </source>
</evidence>